<organism evidence="2 3">
    <name type="scientific">Methylobacterium tardum</name>
    <dbReference type="NCBI Taxonomy" id="374432"/>
    <lineage>
        <taxon>Bacteria</taxon>
        <taxon>Pseudomonadati</taxon>
        <taxon>Pseudomonadota</taxon>
        <taxon>Alphaproteobacteria</taxon>
        <taxon>Hyphomicrobiales</taxon>
        <taxon>Methylobacteriaceae</taxon>
        <taxon>Methylobacterium</taxon>
    </lineage>
</organism>
<keyword evidence="1" id="KW-0732">Signal</keyword>
<feature type="chain" id="PRO_5041413242" evidence="1">
    <location>
        <begin position="30"/>
        <end position="56"/>
    </location>
</feature>
<sequence>MPSLEPAAMIRLAAAALLTAGLFCAPARASDSAAGLDAGGLVLRREPGIALALAES</sequence>
<gene>
    <name evidence="2" type="ORF">GCM10007890_63990</name>
</gene>
<evidence type="ECO:0000256" key="1">
    <source>
        <dbReference type="SAM" id="SignalP"/>
    </source>
</evidence>
<dbReference type="AlphaFoldDB" id="A0AA37WVR9"/>
<proteinExistence type="predicted"/>
<accession>A0AA37WVR9</accession>
<keyword evidence="3" id="KW-1185">Reference proteome</keyword>
<name>A0AA37WVR9_9HYPH</name>
<feature type="signal peptide" evidence="1">
    <location>
        <begin position="1"/>
        <end position="29"/>
    </location>
</feature>
<dbReference type="Proteomes" id="UP001157440">
    <property type="component" value="Unassembled WGS sequence"/>
</dbReference>
<dbReference type="EMBL" id="BSPL01000038">
    <property type="protein sequence ID" value="GLS74381.1"/>
    <property type="molecule type" value="Genomic_DNA"/>
</dbReference>
<protein>
    <submittedName>
        <fullName evidence="2">Uncharacterized protein</fullName>
    </submittedName>
</protein>
<evidence type="ECO:0000313" key="3">
    <source>
        <dbReference type="Proteomes" id="UP001157440"/>
    </source>
</evidence>
<comment type="caution">
    <text evidence="2">The sequence shown here is derived from an EMBL/GenBank/DDBJ whole genome shotgun (WGS) entry which is preliminary data.</text>
</comment>
<evidence type="ECO:0000313" key="2">
    <source>
        <dbReference type="EMBL" id="GLS74381.1"/>
    </source>
</evidence>
<reference evidence="3" key="1">
    <citation type="journal article" date="2019" name="Int. J. Syst. Evol. Microbiol.">
        <title>The Global Catalogue of Microorganisms (GCM) 10K type strain sequencing project: providing services to taxonomists for standard genome sequencing and annotation.</title>
        <authorList>
            <consortium name="The Broad Institute Genomics Platform"/>
            <consortium name="The Broad Institute Genome Sequencing Center for Infectious Disease"/>
            <person name="Wu L."/>
            <person name="Ma J."/>
        </authorList>
    </citation>
    <scope>NUCLEOTIDE SEQUENCE [LARGE SCALE GENOMIC DNA]</scope>
    <source>
        <strain evidence="3">NBRC 103632</strain>
    </source>
</reference>